<keyword evidence="1" id="KW-1133">Transmembrane helix</keyword>
<name>A0A6A6YA65_9PEZI</name>
<dbReference type="AlphaFoldDB" id="A0A6A6YA65"/>
<dbReference type="GeneID" id="54453251"/>
<keyword evidence="1" id="KW-0472">Membrane</keyword>
<evidence type="ECO:0000256" key="1">
    <source>
        <dbReference type="SAM" id="Phobius"/>
    </source>
</evidence>
<reference evidence="2 4" key="1">
    <citation type="journal article" date="2020" name="Stud. Mycol.">
        <title>101 Dothideomycetes genomes: a test case for predicting lifestyles and emergence of pathogens.</title>
        <authorList>
            <person name="Haridas S."/>
            <person name="Albert R."/>
            <person name="Binder M."/>
            <person name="Bloem J."/>
            <person name="Labutti K."/>
            <person name="Salamov A."/>
            <person name="Andreopoulos B."/>
            <person name="Baker S."/>
            <person name="Barry K."/>
            <person name="Bills G."/>
            <person name="Bluhm B."/>
            <person name="Cannon C."/>
            <person name="Castanera R."/>
            <person name="Culley D."/>
            <person name="Daum C."/>
            <person name="Ezra D."/>
            <person name="Gonzalez J."/>
            <person name="Henrissat B."/>
            <person name="Kuo A."/>
            <person name="Liang C."/>
            <person name="Lipzen A."/>
            <person name="Lutzoni F."/>
            <person name="Magnuson J."/>
            <person name="Mondo S."/>
            <person name="Nolan M."/>
            <person name="Ohm R."/>
            <person name="Pangilinan J."/>
            <person name="Park H.-J."/>
            <person name="Ramirez L."/>
            <person name="Alfaro M."/>
            <person name="Sun H."/>
            <person name="Tritt A."/>
            <person name="Yoshinaga Y."/>
            <person name="Zwiers L.-H."/>
            <person name="Turgeon B."/>
            <person name="Goodwin S."/>
            <person name="Spatafora J."/>
            <person name="Crous P."/>
            <person name="Grigoriev I."/>
        </authorList>
    </citation>
    <scope>NUCLEOTIDE SEQUENCE</scope>
    <source>
        <strain evidence="2 4">CBS 304.34</strain>
    </source>
</reference>
<feature type="transmembrane region" description="Helical" evidence="1">
    <location>
        <begin position="60"/>
        <end position="79"/>
    </location>
</feature>
<reference evidence="4" key="3">
    <citation type="submission" date="2025-04" db="UniProtKB">
        <authorList>
            <consortium name="RefSeq"/>
        </authorList>
    </citation>
    <scope>IDENTIFICATION</scope>
    <source>
        <strain evidence="4">CBS 304.34</strain>
    </source>
</reference>
<keyword evidence="1" id="KW-0812">Transmembrane</keyword>
<accession>A0A6A6YA65</accession>
<evidence type="ECO:0000313" key="4">
    <source>
        <dbReference type="RefSeq" id="XP_033572387.1"/>
    </source>
</evidence>
<reference evidence="4" key="2">
    <citation type="submission" date="2020-04" db="EMBL/GenBank/DDBJ databases">
        <authorList>
            <consortium name="NCBI Genome Project"/>
        </authorList>
    </citation>
    <scope>NUCLEOTIDE SEQUENCE</scope>
    <source>
        <strain evidence="4">CBS 304.34</strain>
    </source>
</reference>
<sequence>MIGVGPGTHRLISVPLGAMRSPTLHRFVSVGYQAHRAVLPGPDCDESAGRARPYKYGLPPGFVCLLVSACSVCYTLVLISNSVRQLIVNLSLLQILIITTQGCKEILEESGSWSLSSSSFEHRRCWCHGSMASAW</sequence>
<proteinExistence type="predicted"/>
<gene>
    <name evidence="2 4" type="ORF">BDZ99DRAFT_105336</name>
</gene>
<evidence type="ECO:0000313" key="3">
    <source>
        <dbReference type="Proteomes" id="UP000504636"/>
    </source>
</evidence>
<protein>
    <submittedName>
        <fullName evidence="2 4">Uncharacterized protein</fullName>
    </submittedName>
</protein>
<evidence type="ECO:0000313" key="2">
    <source>
        <dbReference type="EMBL" id="KAF2805423.1"/>
    </source>
</evidence>
<dbReference type="Proteomes" id="UP000504636">
    <property type="component" value="Unplaced"/>
</dbReference>
<keyword evidence="3" id="KW-1185">Reference proteome</keyword>
<dbReference type="RefSeq" id="XP_033572387.1">
    <property type="nucleotide sequence ID" value="XM_033712358.1"/>
</dbReference>
<organism evidence="2">
    <name type="scientific">Mytilinidion resinicola</name>
    <dbReference type="NCBI Taxonomy" id="574789"/>
    <lineage>
        <taxon>Eukaryota</taxon>
        <taxon>Fungi</taxon>
        <taxon>Dikarya</taxon>
        <taxon>Ascomycota</taxon>
        <taxon>Pezizomycotina</taxon>
        <taxon>Dothideomycetes</taxon>
        <taxon>Pleosporomycetidae</taxon>
        <taxon>Mytilinidiales</taxon>
        <taxon>Mytilinidiaceae</taxon>
        <taxon>Mytilinidion</taxon>
    </lineage>
</organism>
<dbReference type="EMBL" id="MU003709">
    <property type="protein sequence ID" value="KAF2805423.1"/>
    <property type="molecule type" value="Genomic_DNA"/>
</dbReference>